<dbReference type="RefSeq" id="WP_345114819.1">
    <property type="nucleotide sequence ID" value="NZ_BAABIZ010000004.1"/>
</dbReference>
<dbReference type="InterPro" id="IPR018661">
    <property type="entry name" value="DUF2093"/>
</dbReference>
<protein>
    <recommendedName>
        <fullName evidence="3">DUF2093 domain-containing protein</fullName>
    </recommendedName>
</protein>
<comment type="caution">
    <text evidence="1">The sequence shown here is derived from an EMBL/GenBank/DDBJ whole genome shotgun (WGS) entry which is preliminary data.</text>
</comment>
<sequence length="90" mass="10733">MFSNDEREAKIHYSNNGYKIVEYGTYTLCAVSGQKIPIDDLQYWNHHRQEAYANCEISYHRELECNPYLSQLLKMQKNNQLELIKPKICF</sequence>
<name>A0ABP9N249_9HYPH</name>
<keyword evidence="2" id="KW-1185">Reference proteome</keyword>
<proteinExistence type="predicted"/>
<gene>
    <name evidence="1" type="ORF">GCM10023261_05330</name>
</gene>
<evidence type="ECO:0008006" key="3">
    <source>
        <dbReference type="Google" id="ProtNLM"/>
    </source>
</evidence>
<accession>A0ABP9N249</accession>
<evidence type="ECO:0000313" key="2">
    <source>
        <dbReference type="Proteomes" id="UP001500864"/>
    </source>
</evidence>
<dbReference type="Pfam" id="PF09866">
    <property type="entry name" value="DUF2093"/>
    <property type="match status" value="1"/>
</dbReference>
<reference evidence="2" key="1">
    <citation type="journal article" date="2019" name="Int. J. Syst. Evol. Microbiol.">
        <title>The Global Catalogue of Microorganisms (GCM) 10K type strain sequencing project: providing services to taxonomists for standard genome sequencing and annotation.</title>
        <authorList>
            <consortium name="The Broad Institute Genomics Platform"/>
            <consortium name="The Broad Institute Genome Sequencing Center for Infectious Disease"/>
            <person name="Wu L."/>
            <person name="Ma J."/>
        </authorList>
    </citation>
    <scope>NUCLEOTIDE SEQUENCE [LARGE SCALE GENOMIC DNA]</scope>
    <source>
        <strain evidence="2">JCM 17712</strain>
    </source>
</reference>
<organism evidence="1 2">
    <name type="scientific">Bartonella jaculi</name>
    <dbReference type="NCBI Taxonomy" id="686226"/>
    <lineage>
        <taxon>Bacteria</taxon>
        <taxon>Pseudomonadati</taxon>
        <taxon>Pseudomonadota</taxon>
        <taxon>Alphaproteobacteria</taxon>
        <taxon>Hyphomicrobiales</taxon>
        <taxon>Bartonellaceae</taxon>
        <taxon>Bartonella</taxon>
    </lineage>
</organism>
<evidence type="ECO:0000313" key="1">
    <source>
        <dbReference type="EMBL" id="GAA5105701.1"/>
    </source>
</evidence>
<dbReference type="Proteomes" id="UP001500864">
    <property type="component" value="Unassembled WGS sequence"/>
</dbReference>
<dbReference type="EMBL" id="BAABIZ010000004">
    <property type="protein sequence ID" value="GAA5105701.1"/>
    <property type="molecule type" value="Genomic_DNA"/>
</dbReference>